<organism evidence="9 10">
    <name type="scientific">Aspergillus violaceofuscus (strain CBS 115571)</name>
    <dbReference type="NCBI Taxonomy" id="1450538"/>
    <lineage>
        <taxon>Eukaryota</taxon>
        <taxon>Fungi</taxon>
        <taxon>Dikarya</taxon>
        <taxon>Ascomycota</taxon>
        <taxon>Pezizomycotina</taxon>
        <taxon>Eurotiomycetes</taxon>
        <taxon>Eurotiomycetidae</taxon>
        <taxon>Eurotiales</taxon>
        <taxon>Aspergillaceae</taxon>
        <taxon>Aspergillus</taxon>
    </lineage>
</organism>
<dbReference type="EMBL" id="KZ825130">
    <property type="protein sequence ID" value="PYI19850.1"/>
    <property type="molecule type" value="Genomic_DNA"/>
</dbReference>
<keyword evidence="6" id="KW-0195">Cyclin</keyword>
<dbReference type="FunFam" id="1.10.472.10:FF:000101">
    <property type="entry name" value="Cyclin, putative"/>
    <property type="match status" value="1"/>
</dbReference>
<feature type="domain" description="Cyclin-like" evidence="8">
    <location>
        <begin position="178"/>
        <end position="264"/>
    </location>
</feature>
<feature type="domain" description="Cyclin-like" evidence="8">
    <location>
        <begin position="66"/>
        <end position="165"/>
    </location>
</feature>
<dbReference type="SUPFAM" id="SSF47954">
    <property type="entry name" value="Cyclin-like"/>
    <property type="match status" value="2"/>
</dbReference>
<comment type="subunit">
    <text evidence="2">Component of the SRB8-11 complex, a regulatory module of the Mediator complex.</text>
</comment>
<comment type="function">
    <text evidence="5">Component of the SRB8-11 complex. The SRB8-11 complex is a regulatory module of the Mediator complex which is itself involved in regulation of basal and activated RNA polymerase II-dependent transcription. The SRB8-11 complex may be involved in the transcriptional repression of a subset of genes regulated by Mediator. It may inhibit the association of the Mediator complex with RNA polymerase II to form the holoenzyme complex. The SRB8-11 complex phosphorylates the C-terminal domain (CTD) of the largest subunit of RNA polymerase II.</text>
</comment>
<feature type="compositionally biased region" description="Low complexity" evidence="7">
    <location>
        <begin position="325"/>
        <end position="353"/>
    </location>
</feature>
<evidence type="ECO:0000256" key="7">
    <source>
        <dbReference type="SAM" id="MobiDB-lite"/>
    </source>
</evidence>
<dbReference type="SMART" id="SM00385">
    <property type="entry name" value="CYCLIN"/>
    <property type="match status" value="2"/>
</dbReference>
<dbReference type="Pfam" id="PF00134">
    <property type="entry name" value="Cyclin_N"/>
    <property type="match status" value="1"/>
</dbReference>
<dbReference type="FunFam" id="1.10.472.10:FF:000073">
    <property type="entry name" value="C-type cyclin"/>
    <property type="match status" value="1"/>
</dbReference>
<dbReference type="AlphaFoldDB" id="A0A2V5HUA0"/>
<dbReference type="InterPro" id="IPR013763">
    <property type="entry name" value="Cyclin-like_dom"/>
</dbReference>
<evidence type="ECO:0000256" key="2">
    <source>
        <dbReference type="ARBA" id="ARBA00011612"/>
    </source>
</evidence>
<evidence type="ECO:0000256" key="5">
    <source>
        <dbReference type="ARBA" id="ARBA00025278"/>
    </source>
</evidence>
<evidence type="ECO:0000256" key="1">
    <source>
        <dbReference type="ARBA" id="ARBA00008638"/>
    </source>
</evidence>
<sequence>MAPDRREEAHSSTSPDTTVAPDPPPIHPSFIQVAKPYIFEQTIQQCIAAMGVNPLREESLRLQGVTWIDSVRRNLFLPIRTFNTAVMYYHKFRLVHPDNEYNYTDAATAALFTACKVEDTLKRSREIVCAAYNLKLPPHEHVAPDNQAFDIPARGIIGLERLMLESSGFDFRTRHPQKTLVKLARKYGLTSQSEVSTVAYRITQDLYRTYAPIKQTTSTMAFSALELAGRLLDQRIPEVEQGVDYEDWQTSREEVMETLLDVLELYTHNRASSTVGPHFPADRFLTVRIPLNSEAEEKKLPRYTHWVDAKPRAPPRGPKGSKAYTNGTSGGNHPSSSHNGSAANNNNNNGSAADKPAHPLTPVAANGDRPRAGEKNAVRFMLEPDRAEGERARVEEYFRVEVEEYEVEE</sequence>
<dbReference type="Proteomes" id="UP000249829">
    <property type="component" value="Unassembled WGS sequence"/>
</dbReference>
<accession>A0A2V5HUA0</accession>
<evidence type="ECO:0000313" key="10">
    <source>
        <dbReference type="Proteomes" id="UP000249829"/>
    </source>
</evidence>
<dbReference type="STRING" id="1450538.A0A2V5HUA0"/>
<feature type="compositionally biased region" description="Basic and acidic residues" evidence="7">
    <location>
        <begin position="302"/>
        <end position="311"/>
    </location>
</feature>
<evidence type="ECO:0000313" key="9">
    <source>
        <dbReference type="EMBL" id="PYI19850.1"/>
    </source>
</evidence>
<evidence type="ECO:0000259" key="8">
    <source>
        <dbReference type="SMART" id="SM00385"/>
    </source>
</evidence>
<reference evidence="9 10" key="1">
    <citation type="submission" date="2018-02" db="EMBL/GenBank/DDBJ databases">
        <title>The genomes of Aspergillus section Nigri reveals drivers in fungal speciation.</title>
        <authorList>
            <consortium name="DOE Joint Genome Institute"/>
            <person name="Vesth T.C."/>
            <person name="Nybo J."/>
            <person name="Theobald S."/>
            <person name="Brandl J."/>
            <person name="Frisvad J.C."/>
            <person name="Nielsen K.F."/>
            <person name="Lyhne E.K."/>
            <person name="Kogle M.E."/>
            <person name="Kuo A."/>
            <person name="Riley R."/>
            <person name="Clum A."/>
            <person name="Nolan M."/>
            <person name="Lipzen A."/>
            <person name="Salamov A."/>
            <person name="Henrissat B."/>
            <person name="Wiebenga A."/>
            <person name="De vries R.P."/>
            <person name="Grigoriev I.V."/>
            <person name="Mortensen U.H."/>
            <person name="Andersen M.R."/>
            <person name="Baker S.E."/>
        </authorList>
    </citation>
    <scope>NUCLEOTIDE SEQUENCE [LARGE SCALE GENOMIC DNA]</scope>
    <source>
        <strain evidence="9 10">CBS 115571</strain>
    </source>
</reference>
<feature type="compositionally biased region" description="Basic and acidic residues" evidence="7">
    <location>
        <begin position="368"/>
        <end position="391"/>
    </location>
</feature>
<evidence type="ECO:0000256" key="4">
    <source>
        <dbReference type="ARBA" id="ARBA00022491"/>
    </source>
</evidence>
<name>A0A2V5HUA0_ASPV1</name>
<dbReference type="OMA" id="GITWIDN"/>
<proteinExistence type="inferred from homology"/>
<feature type="region of interest" description="Disordered" evidence="7">
    <location>
        <begin position="302"/>
        <end position="391"/>
    </location>
</feature>
<gene>
    <name evidence="9" type="ORF">BO99DRAFT_130983</name>
</gene>
<protein>
    <recommendedName>
        <fullName evidence="3">RNA polymerase II holoenzyme cyclin-like subunit</fullName>
    </recommendedName>
</protein>
<dbReference type="InterPro" id="IPR036915">
    <property type="entry name" value="Cyclin-like_sf"/>
</dbReference>
<keyword evidence="4" id="KW-0678">Repressor</keyword>
<evidence type="ECO:0000256" key="3">
    <source>
        <dbReference type="ARBA" id="ARBA00014912"/>
    </source>
</evidence>
<evidence type="ECO:0000256" key="6">
    <source>
        <dbReference type="RuleBase" id="RU000383"/>
    </source>
</evidence>
<dbReference type="PANTHER" id="PTHR10026">
    <property type="entry name" value="CYCLIN"/>
    <property type="match status" value="1"/>
</dbReference>
<dbReference type="InterPro" id="IPR043198">
    <property type="entry name" value="Cyclin/Ssn8"/>
</dbReference>
<feature type="region of interest" description="Disordered" evidence="7">
    <location>
        <begin position="1"/>
        <end position="25"/>
    </location>
</feature>
<dbReference type="GO" id="GO:0016538">
    <property type="term" value="F:cyclin-dependent protein serine/threonine kinase regulator activity"/>
    <property type="evidence" value="ECO:0007669"/>
    <property type="project" value="InterPro"/>
</dbReference>
<dbReference type="GO" id="GO:0006357">
    <property type="term" value="P:regulation of transcription by RNA polymerase II"/>
    <property type="evidence" value="ECO:0007669"/>
    <property type="project" value="InterPro"/>
</dbReference>
<feature type="compositionally biased region" description="Basic and acidic residues" evidence="7">
    <location>
        <begin position="1"/>
        <end position="10"/>
    </location>
</feature>
<keyword evidence="10" id="KW-1185">Reference proteome</keyword>
<comment type="similarity">
    <text evidence="1">Belongs to the cyclin family. Cyclin C subfamily.</text>
</comment>
<dbReference type="CDD" id="cd20546">
    <property type="entry name" value="CYCLIN_SpCG1C_ScCTK2-like_rpt2"/>
    <property type="match status" value="1"/>
</dbReference>
<dbReference type="InterPro" id="IPR006671">
    <property type="entry name" value="Cyclin_N"/>
</dbReference>
<dbReference type="Gene3D" id="1.10.472.10">
    <property type="entry name" value="Cyclin-like"/>
    <property type="match status" value="2"/>
</dbReference>